<dbReference type="SUPFAM" id="SSF47571">
    <property type="entry name" value="Cloroperoxidase"/>
    <property type="match status" value="1"/>
</dbReference>
<evidence type="ECO:0000256" key="4">
    <source>
        <dbReference type="ARBA" id="ARBA00022723"/>
    </source>
</evidence>
<dbReference type="Proteomes" id="UP001383192">
    <property type="component" value="Unassembled WGS sequence"/>
</dbReference>
<dbReference type="PROSITE" id="PS51405">
    <property type="entry name" value="HEME_HALOPEROXIDASE"/>
    <property type="match status" value="1"/>
</dbReference>
<evidence type="ECO:0000256" key="7">
    <source>
        <dbReference type="ARBA" id="ARBA00025795"/>
    </source>
</evidence>
<dbReference type="PANTHER" id="PTHR33577:SF18">
    <property type="entry name" value="HEME HALOPEROXIDASE FAMILY PROFILE DOMAIN-CONTAINING PROTEIN"/>
    <property type="match status" value="1"/>
</dbReference>
<evidence type="ECO:0000256" key="3">
    <source>
        <dbReference type="ARBA" id="ARBA00022617"/>
    </source>
</evidence>
<evidence type="ECO:0000256" key="2">
    <source>
        <dbReference type="ARBA" id="ARBA00022559"/>
    </source>
</evidence>
<keyword evidence="3" id="KW-0349">Heme</keyword>
<keyword evidence="2" id="KW-0575">Peroxidase</keyword>
<sequence>MPNPIASFFQSIGVYTWDLYLVVVNTVTPSKKTGSVVPEGHPGFQGRWPEYIPPKEGDSRSACPALNAMANHGIFPRDGKNITFKELSAKVHETYNFAPSFCFFVPNYAAGFLKRDYNKDKFDLEELSLHNAIEHDGSVTREDAHFNPDQSKPHVPFVEELLASATGKDADGKPLLTIDDISRYTAKRRADSQANNPEFTLATVHKFFGSSNNATMIRIFGGKVDDLRAMLIDERIPEGWESSCQWRKGLTMASFNMTALKVEKTTEKYEKGAAKKD</sequence>
<keyword evidence="10" id="KW-1185">Reference proteome</keyword>
<dbReference type="GO" id="GO:0004601">
    <property type="term" value="F:peroxidase activity"/>
    <property type="evidence" value="ECO:0007669"/>
    <property type="project" value="UniProtKB-KW"/>
</dbReference>
<evidence type="ECO:0000256" key="5">
    <source>
        <dbReference type="ARBA" id="ARBA00023002"/>
    </source>
</evidence>
<proteinExistence type="inferred from homology"/>
<protein>
    <recommendedName>
        <fullName evidence="8">Heme haloperoxidase family profile domain-containing protein</fullName>
    </recommendedName>
</protein>
<dbReference type="Gene3D" id="1.10.489.10">
    <property type="entry name" value="Chloroperoxidase-like"/>
    <property type="match status" value="1"/>
</dbReference>
<accession>A0AAW0DDW0</accession>
<comment type="similarity">
    <text evidence="7">Belongs to the chloroperoxidase family.</text>
</comment>
<dbReference type="InterPro" id="IPR000028">
    <property type="entry name" value="Chloroperoxidase"/>
</dbReference>
<dbReference type="GO" id="GO:0046872">
    <property type="term" value="F:metal ion binding"/>
    <property type="evidence" value="ECO:0007669"/>
    <property type="project" value="UniProtKB-KW"/>
</dbReference>
<dbReference type="AlphaFoldDB" id="A0AAW0DDW0"/>
<evidence type="ECO:0000313" key="9">
    <source>
        <dbReference type="EMBL" id="KAK7049805.1"/>
    </source>
</evidence>
<dbReference type="Pfam" id="PF01328">
    <property type="entry name" value="Peroxidase_2"/>
    <property type="match status" value="1"/>
</dbReference>
<evidence type="ECO:0000256" key="1">
    <source>
        <dbReference type="ARBA" id="ARBA00001970"/>
    </source>
</evidence>
<comment type="caution">
    <text evidence="9">The sequence shown here is derived from an EMBL/GenBank/DDBJ whole genome shotgun (WGS) entry which is preliminary data.</text>
</comment>
<dbReference type="InterPro" id="IPR036851">
    <property type="entry name" value="Chloroperoxidase-like_sf"/>
</dbReference>
<gene>
    <name evidence="9" type="ORF">VNI00_005235</name>
</gene>
<keyword evidence="6" id="KW-0408">Iron</keyword>
<evidence type="ECO:0000256" key="6">
    <source>
        <dbReference type="ARBA" id="ARBA00023004"/>
    </source>
</evidence>
<comment type="cofactor">
    <cofactor evidence="1">
        <name>heme b</name>
        <dbReference type="ChEBI" id="CHEBI:60344"/>
    </cofactor>
</comment>
<evidence type="ECO:0000313" key="10">
    <source>
        <dbReference type="Proteomes" id="UP001383192"/>
    </source>
</evidence>
<organism evidence="9 10">
    <name type="scientific">Paramarasmius palmivorus</name>
    <dbReference type="NCBI Taxonomy" id="297713"/>
    <lineage>
        <taxon>Eukaryota</taxon>
        <taxon>Fungi</taxon>
        <taxon>Dikarya</taxon>
        <taxon>Basidiomycota</taxon>
        <taxon>Agaricomycotina</taxon>
        <taxon>Agaricomycetes</taxon>
        <taxon>Agaricomycetidae</taxon>
        <taxon>Agaricales</taxon>
        <taxon>Marasmiineae</taxon>
        <taxon>Marasmiaceae</taxon>
        <taxon>Paramarasmius</taxon>
    </lineage>
</organism>
<dbReference type="PANTHER" id="PTHR33577">
    <property type="entry name" value="STERIGMATOCYSTIN BIOSYNTHESIS PEROXIDASE STCC-RELATED"/>
    <property type="match status" value="1"/>
</dbReference>
<feature type="domain" description="Heme haloperoxidase family profile" evidence="8">
    <location>
        <begin position="47"/>
        <end position="257"/>
    </location>
</feature>
<keyword evidence="4" id="KW-0479">Metal-binding</keyword>
<reference evidence="9 10" key="1">
    <citation type="submission" date="2024-01" db="EMBL/GenBank/DDBJ databases">
        <title>A draft genome for a cacao thread blight-causing isolate of Paramarasmius palmivorus.</title>
        <authorList>
            <person name="Baruah I.K."/>
            <person name="Bukari Y."/>
            <person name="Amoako-Attah I."/>
            <person name="Meinhardt L.W."/>
            <person name="Bailey B.A."/>
            <person name="Cohen S.P."/>
        </authorList>
    </citation>
    <scope>NUCLEOTIDE SEQUENCE [LARGE SCALE GENOMIC DNA]</scope>
    <source>
        <strain evidence="9 10">GH-12</strain>
    </source>
</reference>
<evidence type="ECO:0000259" key="8">
    <source>
        <dbReference type="PROSITE" id="PS51405"/>
    </source>
</evidence>
<keyword evidence="5" id="KW-0560">Oxidoreductase</keyword>
<name>A0AAW0DDW0_9AGAR</name>
<dbReference type="EMBL" id="JAYKXP010000015">
    <property type="protein sequence ID" value="KAK7049805.1"/>
    <property type="molecule type" value="Genomic_DNA"/>
</dbReference>